<evidence type="ECO:0000313" key="1">
    <source>
        <dbReference type="EMBL" id="KAF2880504.1"/>
    </source>
</evidence>
<organism evidence="1 2">
    <name type="scientific">Ignelater luminosus</name>
    <name type="common">Cucubano</name>
    <name type="synonym">Pyrophorus luminosus</name>
    <dbReference type="NCBI Taxonomy" id="2038154"/>
    <lineage>
        <taxon>Eukaryota</taxon>
        <taxon>Metazoa</taxon>
        <taxon>Ecdysozoa</taxon>
        <taxon>Arthropoda</taxon>
        <taxon>Hexapoda</taxon>
        <taxon>Insecta</taxon>
        <taxon>Pterygota</taxon>
        <taxon>Neoptera</taxon>
        <taxon>Endopterygota</taxon>
        <taxon>Coleoptera</taxon>
        <taxon>Polyphaga</taxon>
        <taxon>Elateriformia</taxon>
        <taxon>Elateroidea</taxon>
        <taxon>Elateridae</taxon>
        <taxon>Agrypninae</taxon>
        <taxon>Pyrophorini</taxon>
        <taxon>Ignelater</taxon>
    </lineage>
</organism>
<evidence type="ECO:0000313" key="2">
    <source>
        <dbReference type="Proteomes" id="UP000801492"/>
    </source>
</evidence>
<dbReference type="InterPro" id="IPR002933">
    <property type="entry name" value="Peptidase_M20"/>
</dbReference>
<gene>
    <name evidence="1" type="ORF">ILUMI_25675</name>
</gene>
<evidence type="ECO:0008006" key="3">
    <source>
        <dbReference type="Google" id="ProtNLM"/>
    </source>
</evidence>
<proteinExistence type="predicted"/>
<dbReference type="PANTHER" id="PTHR45892">
    <property type="entry name" value="AMINOACYLASE-1"/>
    <property type="match status" value="1"/>
</dbReference>
<dbReference type="SUPFAM" id="SSF53187">
    <property type="entry name" value="Zn-dependent exopeptidases"/>
    <property type="match status" value="1"/>
</dbReference>
<name>A0A8K0C707_IGNLU</name>
<reference evidence="1" key="1">
    <citation type="submission" date="2019-08" db="EMBL/GenBank/DDBJ databases">
        <title>The genome of the North American firefly Photinus pyralis.</title>
        <authorList>
            <consortium name="Photinus pyralis genome working group"/>
            <person name="Fallon T.R."/>
            <person name="Sander Lower S.E."/>
            <person name="Weng J.-K."/>
        </authorList>
    </citation>
    <scope>NUCLEOTIDE SEQUENCE</scope>
    <source>
        <strain evidence="1">TRF0915ILg1</strain>
        <tissue evidence="1">Whole body</tissue>
    </source>
</reference>
<comment type="caution">
    <text evidence="1">The sequence shown here is derived from an EMBL/GenBank/DDBJ whole genome shotgun (WGS) entry which is preliminary data.</text>
</comment>
<sequence length="189" mass="21872">MKAFVESEEFKKLNVGFVLDEGVASQNNVLELFYGKKIRWRRSSKQRNTPEFTLSIDWRIAITVDLEEFEATLNKWCKEADEGVWIEYQQKDSQVPPTKLDESNPYWIAFKKAADNMNLQLKPLILDGGTDSRFVRALNIPALGFSPMPNTILLAHDHDEYLNMDVFLRGIEIYWQLITAVANVEDKVK</sequence>
<dbReference type="Pfam" id="PF01546">
    <property type="entry name" value="Peptidase_M20"/>
    <property type="match status" value="1"/>
</dbReference>
<dbReference type="Gene3D" id="1.10.150.900">
    <property type="match status" value="1"/>
</dbReference>
<keyword evidence="2" id="KW-1185">Reference proteome</keyword>
<accession>A0A8K0C707</accession>
<dbReference type="Proteomes" id="UP000801492">
    <property type="component" value="Unassembled WGS sequence"/>
</dbReference>
<dbReference type="OrthoDB" id="3064516at2759"/>
<dbReference type="AlphaFoldDB" id="A0A8K0C707"/>
<dbReference type="FunFam" id="1.10.150.900:FF:000001">
    <property type="entry name" value="Aminoacylase-1, putative"/>
    <property type="match status" value="1"/>
</dbReference>
<dbReference type="GO" id="GO:0004046">
    <property type="term" value="F:aminoacylase activity"/>
    <property type="evidence" value="ECO:0007669"/>
    <property type="project" value="TreeGrafter"/>
</dbReference>
<protein>
    <recommendedName>
        <fullName evidence="3">Aminoacylase-1</fullName>
    </recommendedName>
</protein>
<dbReference type="InterPro" id="IPR052083">
    <property type="entry name" value="Aminoacylase-1_M20A"/>
</dbReference>
<dbReference type="PANTHER" id="PTHR45892:SF1">
    <property type="entry name" value="AMINOACYLASE-1"/>
    <property type="match status" value="1"/>
</dbReference>
<dbReference type="EMBL" id="VTPC01090963">
    <property type="protein sequence ID" value="KAF2880504.1"/>
    <property type="molecule type" value="Genomic_DNA"/>
</dbReference>